<evidence type="ECO:0000313" key="2">
    <source>
        <dbReference type="Proteomes" id="UP001144396"/>
    </source>
</evidence>
<dbReference type="Pfam" id="PF10012">
    <property type="entry name" value="DUF2255"/>
    <property type="match status" value="1"/>
</dbReference>
<evidence type="ECO:0008006" key="3">
    <source>
        <dbReference type="Google" id="ProtNLM"/>
    </source>
</evidence>
<reference evidence="1" key="1">
    <citation type="submission" date="2022-12" db="EMBL/GenBank/DDBJ databases">
        <title>Reference genome sequencing for broad-spectrum identification of bacterial and archaeal isolates by mass spectrometry.</title>
        <authorList>
            <person name="Sekiguchi Y."/>
            <person name="Tourlousse D.M."/>
        </authorList>
    </citation>
    <scope>NUCLEOTIDE SEQUENCE</scope>
    <source>
        <strain evidence="1">14</strain>
    </source>
</reference>
<dbReference type="InterPro" id="IPR016888">
    <property type="entry name" value="UCP028498"/>
</dbReference>
<protein>
    <recommendedName>
        <fullName evidence="3">DUF2255 family protein</fullName>
    </recommendedName>
</protein>
<keyword evidence="2" id="KW-1185">Reference proteome</keyword>
<organism evidence="1 2">
    <name type="scientific">Agromyces rhizosphaerae</name>
    <dbReference type="NCBI Taxonomy" id="88374"/>
    <lineage>
        <taxon>Bacteria</taxon>
        <taxon>Bacillati</taxon>
        <taxon>Actinomycetota</taxon>
        <taxon>Actinomycetes</taxon>
        <taxon>Micrococcales</taxon>
        <taxon>Microbacteriaceae</taxon>
        <taxon>Agromyces</taxon>
    </lineage>
</organism>
<accession>A0A9W6CWM9</accession>
<comment type="caution">
    <text evidence="1">The sequence shown here is derived from an EMBL/GenBank/DDBJ whole genome shotgun (WGS) entry which is preliminary data.</text>
</comment>
<evidence type="ECO:0000313" key="1">
    <source>
        <dbReference type="EMBL" id="GLI27035.1"/>
    </source>
</evidence>
<dbReference type="Proteomes" id="UP001144396">
    <property type="component" value="Unassembled WGS sequence"/>
</dbReference>
<dbReference type="AlphaFoldDB" id="A0A9W6CWM9"/>
<dbReference type="RefSeq" id="WP_281883210.1">
    <property type="nucleotide sequence ID" value="NZ_BSDP01000001.1"/>
</dbReference>
<proteinExistence type="predicted"/>
<sequence>MPTWTPDELDSLDRTQEIRVAGRKQDGSLRTLTIVWHVVVDGALYVRSYKGADGQWYKGVLRNLAGAVSWGGQTRDVTYIPDDAHDEDVDAAYFAKYGDTGPTRAMVAPSAVATTLRVEPAA</sequence>
<dbReference type="EMBL" id="BSDP01000001">
    <property type="protein sequence ID" value="GLI27035.1"/>
    <property type="molecule type" value="Genomic_DNA"/>
</dbReference>
<name>A0A9W6CWM9_9MICO</name>
<gene>
    <name evidence="1" type="ORF">ARHIZOSPH14_12770</name>
</gene>